<feature type="region of interest" description="Disordered" evidence="1">
    <location>
        <begin position="98"/>
        <end position="119"/>
    </location>
</feature>
<protein>
    <submittedName>
        <fullName evidence="2">Uncharacterized protein</fullName>
    </submittedName>
</protein>
<dbReference type="EMBL" id="JABCRI010000004">
    <property type="protein sequence ID" value="KAF8407822.1"/>
    <property type="molecule type" value="Genomic_DNA"/>
</dbReference>
<dbReference type="Proteomes" id="UP000655225">
    <property type="component" value="Unassembled WGS sequence"/>
</dbReference>
<evidence type="ECO:0000313" key="3">
    <source>
        <dbReference type="Proteomes" id="UP000655225"/>
    </source>
</evidence>
<evidence type="ECO:0000313" key="2">
    <source>
        <dbReference type="EMBL" id="KAF8407822.1"/>
    </source>
</evidence>
<sequence>MEEYSNKKRVRDDSVESESDSPEAKRIRDNLLDILDDSDSVVDRNASTQDLASFMKSFEEEIFTPSVAAPLPEVNLTSDSDESQPDIVYLLEASDDELGLPPTFSSSGEEEKNDEVDLVRDSSDAVGLSEIWGFEDVISSFESYDSLGFGVGEEKNSNGEFVTLEGLFDYSDPSDFSDFSWRSESLPAL</sequence>
<name>A0A835DPP2_TETSI</name>
<gene>
    <name evidence="2" type="ORF">HHK36_006958</name>
</gene>
<accession>A0A835DPP2</accession>
<reference evidence="2 3" key="1">
    <citation type="submission" date="2020-04" db="EMBL/GenBank/DDBJ databases">
        <title>Plant Genome Project.</title>
        <authorList>
            <person name="Zhang R.-G."/>
        </authorList>
    </citation>
    <scope>NUCLEOTIDE SEQUENCE [LARGE SCALE GENOMIC DNA]</scope>
    <source>
        <strain evidence="2">YNK0</strain>
        <tissue evidence="2">Leaf</tissue>
    </source>
</reference>
<organism evidence="2 3">
    <name type="scientific">Tetracentron sinense</name>
    <name type="common">Spur-leaf</name>
    <dbReference type="NCBI Taxonomy" id="13715"/>
    <lineage>
        <taxon>Eukaryota</taxon>
        <taxon>Viridiplantae</taxon>
        <taxon>Streptophyta</taxon>
        <taxon>Embryophyta</taxon>
        <taxon>Tracheophyta</taxon>
        <taxon>Spermatophyta</taxon>
        <taxon>Magnoliopsida</taxon>
        <taxon>Trochodendrales</taxon>
        <taxon>Trochodendraceae</taxon>
        <taxon>Tetracentron</taxon>
    </lineage>
</organism>
<evidence type="ECO:0000256" key="1">
    <source>
        <dbReference type="SAM" id="MobiDB-lite"/>
    </source>
</evidence>
<proteinExistence type="predicted"/>
<keyword evidence="3" id="KW-1185">Reference proteome</keyword>
<dbReference type="AlphaFoldDB" id="A0A835DPP2"/>
<dbReference type="PANTHER" id="PTHR34539">
    <property type="entry name" value="T6J4.11 PROTEIN"/>
    <property type="match status" value="1"/>
</dbReference>
<dbReference type="OMA" id="WLDDQIP"/>
<dbReference type="PANTHER" id="PTHR34539:SF19">
    <property type="entry name" value="T6J4.11 PROTEIN"/>
    <property type="match status" value="1"/>
</dbReference>
<feature type="region of interest" description="Disordered" evidence="1">
    <location>
        <begin position="1"/>
        <end position="27"/>
    </location>
</feature>
<feature type="compositionally biased region" description="Basic and acidic residues" evidence="1">
    <location>
        <begin position="1"/>
        <end position="14"/>
    </location>
</feature>
<dbReference type="OrthoDB" id="781489at2759"/>
<comment type="caution">
    <text evidence="2">The sequence shown here is derived from an EMBL/GenBank/DDBJ whole genome shotgun (WGS) entry which is preliminary data.</text>
</comment>